<comment type="similarity">
    <text evidence="2">Belongs to the sodium:solute symporter (SSF) (TC 2.A.21) family.</text>
</comment>
<evidence type="ECO:0000256" key="5">
    <source>
        <dbReference type="ARBA" id="ARBA00022692"/>
    </source>
</evidence>
<feature type="transmembrane region" description="Helical" evidence="11">
    <location>
        <begin position="788"/>
        <end position="812"/>
    </location>
</feature>
<keyword evidence="10" id="KW-0739">Sodium transport</keyword>
<keyword evidence="4" id="KW-1003">Cell membrane</keyword>
<dbReference type="PROSITE" id="PS50283">
    <property type="entry name" value="NA_SOLUT_SYMP_3"/>
    <property type="match status" value="1"/>
</dbReference>
<comment type="caution">
    <text evidence="12">The sequence shown here is derived from an EMBL/GenBank/DDBJ whole genome shotgun (WGS) entry which is preliminary data.</text>
</comment>
<evidence type="ECO:0000256" key="1">
    <source>
        <dbReference type="ARBA" id="ARBA00004651"/>
    </source>
</evidence>
<feature type="transmembrane region" description="Helical" evidence="11">
    <location>
        <begin position="818"/>
        <end position="840"/>
    </location>
</feature>
<dbReference type="NCBIfam" id="TIGR00813">
    <property type="entry name" value="sss"/>
    <property type="match status" value="1"/>
</dbReference>
<keyword evidence="7" id="KW-0915">Sodium</keyword>
<keyword evidence="5 11" id="KW-0812">Transmembrane</keyword>
<evidence type="ECO:0000256" key="3">
    <source>
        <dbReference type="ARBA" id="ARBA00022448"/>
    </source>
</evidence>
<organism evidence="12 13">
    <name type="scientific">Odoribacter laneus YIT 12061</name>
    <dbReference type="NCBI Taxonomy" id="742817"/>
    <lineage>
        <taxon>Bacteria</taxon>
        <taxon>Pseudomonadati</taxon>
        <taxon>Bacteroidota</taxon>
        <taxon>Bacteroidia</taxon>
        <taxon>Bacteroidales</taxon>
        <taxon>Odoribacteraceae</taxon>
        <taxon>Odoribacter</taxon>
    </lineage>
</organism>
<feature type="transmembrane region" description="Helical" evidence="11">
    <location>
        <begin position="686"/>
        <end position="711"/>
    </location>
</feature>
<dbReference type="CDD" id="cd11495">
    <property type="entry name" value="SLC5sbd_NIS-like_u3"/>
    <property type="match status" value="1"/>
</dbReference>
<dbReference type="InterPro" id="IPR051163">
    <property type="entry name" value="Sodium:Solute_Symporter_SSF"/>
</dbReference>
<feature type="transmembrane region" description="Helical" evidence="11">
    <location>
        <begin position="871"/>
        <end position="894"/>
    </location>
</feature>
<evidence type="ECO:0000256" key="4">
    <source>
        <dbReference type="ARBA" id="ARBA00022475"/>
    </source>
</evidence>
<feature type="transmembrane region" description="Helical" evidence="11">
    <location>
        <begin position="646"/>
        <end position="665"/>
    </location>
</feature>
<evidence type="ECO:0000256" key="2">
    <source>
        <dbReference type="ARBA" id="ARBA00006434"/>
    </source>
</evidence>
<evidence type="ECO:0000256" key="8">
    <source>
        <dbReference type="ARBA" id="ARBA00023065"/>
    </source>
</evidence>
<reference evidence="12 13" key="1">
    <citation type="submission" date="2012-01" db="EMBL/GenBank/DDBJ databases">
        <title>The Genome Sequence of Odoribacter laneus YIT 12061.</title>
        <authorList>
            <consortium name="The Broad Institute Genome Sequencing Platform"/>
            <person name="Earl A."/>
            <person name="Ward D."/>
            <person name="Feldgarden M."/>
            <person name="Gevers D."/>
            <person name="Morotomi M."/>
            <person name="Young S.K."/>
            <person name="Zeng Q."/>
            <person name="Gargeya S."/>
            <person name="Fitzgerald M."/>
            <person name="Haas B."/>
            <person name="Abouelleil A."/>
            <person name="Alvarado L."/>
            <person name="Arachchi H.M."/>
            <person name="Berlin A."/>
            <person name="Chapman S.B."/>
            <person name="Gearin G."/>
            <person name="Goldberg J."/>
            <person name="Griggs A."/>
            <person name="Gujja S."/>
            <person name="Hansen M."/>
            <person name="Heiman D."/>
            <person name="Howarth C."/>
            <person name="Larimer J."/>
            <person name="Lui A."/>
            <person name="MacDonald P.J.P."/>
            <person name="McCowen C."/>
            <person name="Montmayeur A."/>
            <person name="Murphy C."/>
            <person name="Neiman D."/>
            <person name="Pearson M."/>
            <person name="Priest M."/>
            <person name="Roberts A."/>
            <person name="Saif S."/>
            <person name="Shea T."/>
            <person name="Sisk P."/>
            <person name="Stolte C."/>
            <person name="Sykes S."/>
            <person name="Wortman J."/>
            <person name="Nusbaum C."/>
            <person name="Birren B."/>
        </authorList>
    </citation>
    <scope>NUCLEOTIDE SEQUENCE [LARGE SCALE GENOMIC DNA]</scope>
    <source>
        <strain evidence="12 13">YIT 12061</strain>
    </source>
</reference>
<dbReference type="GeneID" id="98069205"/>
<feature type="transmembrane region" description="Helical" evidence="11">
    <location>
        <begin position="847"/>
        <end position="865"/>
    </location>
</feature>
<dbReference type="eggNOG" id="COG3055">
    <property type="taxonomic scope" value="Bacteria"/>
</dbReference>
<feature type="transmembrane region" description="Helical" evidence="11">
    <location>
        <begin position="566"/>
        <end position="584"/>
    </location>
</feature>
<dbReference type="eggNOG" id="COG0591">
    <property type="taxonomic scope" value="Bacteria"/>
</dbReference>
<feature type="transmembrane region" description="Helical" evidence="11">
    <location>
        <begin position="596"/>
        <end position="615"/>
    </location>
</feature>
<keyword evidence="8" id="KW-0406">Ion transport</keyword>
<accession>H1DHA3</accession>
<dbReference type="SUPFAM" id="SSF117281">
    <property type="entry name" value="Kelch motif"/>
    <property type="match status" value="1"/>
</dbReference>
<protein>
    <submittedName>
        <fullName evidence="12">Cyclically-permuted mutarotase</fullName>
    </submittedName>
</protein>
<keyword evidence="6 11" id="KW-1133">Transmembrane helix</keyword>
<feature type="transmembrane region" description="Helical" evidence="11">
    <location>
        <begin position="460"/>
        <end position="480"/>
    </location>
</feature>
<dbReference type="PATRIC" id="fig|742817.3.peg.1749"/>
<evidence type="ECO:0000256" key="6">
    <source>
        <dbReference type="ARBA" id="ARBA00022989"/>
    </source>
</evidence>
<dbReference type="InterPro" id="IPR015915">
    <property type="entry name" value="Kelch-typ_b-propeller"/>
</dbReference>
<dbReference type="HOGENOM" id="CLU_334862_0_0_10"/>
<dbReference type="Pfam" id="PF00474">
    <property type="entry name" value="SSF"/>
    <property type="match status" value="1"/>
</dbReference>
<dbReference type="InterPro" id="IPR056734">
    <property type="entry name" value="NANM"/>
</dbReference>
<feature type="transmembrane region" description="Helical" evidence="11">
    <location>
        <begin position="492"/>
        <end position="510"/>
    </location>
</feature>
<feature type="transmembrane region" description="Helical" evidence="11">
    <location>
        <begin position="531"/>
        <end position="554"/>
    </location>
</feature>
<dbReference type="InterPro" id="IPR038377">
    <property type="entry name" value="Na/Glc_symporter_sf"/>
</dbReference>
<dbReference type="EMBL" id="ADMC01000022">
    <property type="protein sequence ID" value="EHP47786.1"/>
    <property type="molecule type" value="Genomic_DNA"/>
</dbReference>
<dbReference type="NCBIfam" id="TIGR03548">
    <property type="entry name" value="mutarot_permut"/>
    <property type="match status" value="1"/>
</dbReference>
<dbReference type="InterPro" id="IPR019937">
    <property type="entry name" value="Cycl-permuted_mutarotase"/>
</dbReference>
<dbReference type="GO" id="GO:0015293">
    <property type="term" value="F:symporter activity"/>
    <property type="evidence" value="ECO:0007669"/>
    <property type="project" value="TreeGrafter"/>
</dbReference>
<dbReference type="PANTHER" id="PTHR42985">
    <property type="entry name" value="SODIUM-COUPLED MONOCARBOXYLATE TRANSPORTER"/>
    <property type="match status" value="1"/>
</dbReference>
<dbReference type="RefSeq" id="WP_009136787.1">
    <property type="nucleotide sequence ID" value="NZ_JH594596.1"/>
</dbReference>
<proteinExistence type="inferred from homology"/>
<dbReference type="InterPro" id="IPR001734">
    <property type="entry name" value="Na/solute_symporter"/>
</dbReference>
<dbReference type="STRING" id="742817.HMPREF9449_01639"/>
<evidence type="ECO:0000256" key="11">
    <source>
        <dbReference type="SAM" id="Phobius"/>
    </source>
</evidence>
<evidence type="ECO:0000256" key="7">
    <source>
        <dbReference type="ARBA" id="ARBA00023053"/>
    </source>
</evidence>
<sequence>MKIAILYDLLLFVLFFSVPVKAGLYTGENYSDRSVPIRDNHHNTVSLKKLDDLIVSGEEKFEQGISAPYAGAIGNVLVVAGGCNFPEGATADSAQKVYYDDIYVLENPLQEDARWKKAGKIPRRAAYGVSINIPEGILCIGGRDETGALKECWLLKREAGKSQIIIEKWPDLPVHMDNMAGATVGGKVYVAGGHIDGKPGNRCFSLLLNDPRKWEELPSFPGKGRVQAVGTVQNTSEESRFFVMGGYCPPQAEKEGYVHTDGLCYSPRDKKWYPVAEILPYGETQTLALVGSAATPSGSHHIVFTGGVDKERFTEAINRPFCMERALQTKNDSLWNRLQEEQKNYLKHPGEWYRFNSRLLLYHTLTNSWITEGHFPQLALAGAALVPYQGNWIIINGENKPGVRSTAVYAIQMGTRTHFGWVNWSVLILYLLSMLLLGYYFMRRAASSDDFFKGGGRIPWWAAGISIYATMLSAITYMAIPAKSFATDWTYYPMLIMILLVSFPVIKYYLPFFRRLNVTSAYEYLQLRFNYTTRLMASILFISFMVARTALVLYLPSLALTTVTGIDIYICIILMGIVTVIYCTMGGVEAVVWGDVIQGFILVGGALFAAIYLILHTEGGVSGFIDIAVEHDKFRLFNWSFDCTKAVFWVVILGGIANNLISYTSDQTVIQRYLTTKDEKSAGKGILMNGFMSVFISVIFYLIGTGLYTFFKSQPGELDYTLSNGDAIFPFFMMSQMPIGVAGLLIAAIFAATMSTIASNINSTATAFSMDVYKHWARRASDKKIVSVARWSSFIAGGLGTVLAVMMATWNILSLLDYFNSILGLLSSGLGGLFIMGIFFDRIDARGALLGFISGTLAVFALSIYTPVSFLLYGAIGIVVSVSTGLLFSLFFPLKIQQKGLTWKQLEHDSIHNVDKIR</sequence>
<dbReference type="AlphaFoldDB" id="H1DHA3"/>
<gene>
    <name evidence="12" type="ORF">HMPREF9449_01639</name>
</gene>
<dbReference type="Proteomes" id="UP000004892">
    <property type="component" value="Unassembled WGS sequence"/>
</dbReference>
<keyword evidence="3" id="KW-0813">Transport</keyword>
<keyword evidence="9 11" id="KW-0472">Membrane</keyword>
<dbReference type="GO" id="GO:0006814">
    <property type="term" value="P:sodium ion transport"/>
    <property type="evidence" value="ECO:0007669"/>
    <property type="project" value="UniProtKB-KW"/>
</dbReference>
<dbReference type="PANTHER" id="PTHR42985:SF40">
    <property type="entry name" value="LD47995P-RELATED"/>
    <property type="match status" value="1"/>
</dbReference>
<keyword evidence="13" id="KW-1185">Reference proteome</keyword>
<evidence type="ECO:0000313" key="13">
    <source>
        <dbReference type="Proteomes" id="UP000004892"/>
    </source>
</evidence>
<feature type="transmembrane region" description="Helical" evidence="11">
    <location>
        <begin position="731"/>
        <end position="752"/>
    </location>
</feature>
<dbReference type="Gene3D" id="1.20.1730.10">
    <property type="entry name" value="Sodium/glucose cotransporter"/>
    <property type="match status" value="1"/>
</dbReference>
<evidence type="ECO:0000256" key="10">
    <source>
        <dbReference type="ARBA" id="ARBA00023201"/>
    </source>
</evidence>
<dbReference type="Gene3D" id="2.120.10.80">
    <property type="entry name" value="Kelch-type beta propeller"/>
    <property type="match status" value="1"/>
</dbReference>
<dbReference type="Pfam" id="PF24996">
    <property type="entry name" value="NANM"/>
    <property type="match status" value="2"/>
</dbReference>
<dbReference type="GO" id="GO:0005886">
    <property type="term" value="C:plasma membrane"/>
    <property type="evidence" value="ECO:0007669"/>
    <property type="project" value="UniProtKB-SubCell"/>
</dbReference>
<evidence type="ECO:0000313" key="12">
    <source>
        <dbReference type="EMBL" id="EHP47786.1"/>
    </source>
</evidence>
<evidence type="ECO:0000256" key="9">
    <source>
        <dbReference type="ARBA" id="ARBA00023136"/>
    </source>
</evidence>
<feature type="transmembrane region" description="Helical" evidence="11">
    <location>
        <begin position="421"/>
        <end position="440"/>
    </location>
</feature>
<name>H1DHA3_9BACT</name>
<comment type="subcellular location">
    <subcellularLocation>
        <location evidence="1">Cell membrane</location>
        <topology evidence="1">Multi-pass membrane protein</topology>
    </subcellularLocation>
</comment>